<dbReference type="CDD" id="cd07326">
    <property type="entry name" value="M56_BlaR1_MecR1_like"/>
    <property type="match status" value="1"/>
</dbReference>
<gene>
    <name evidence="9" type="ORF">FM101_12035</name>
</gene>
<dbReference type="AlphaFoldDB" id="A0A1R4GNM8"/>
<evidence type="ECO:0000256" key="3">
    <source>
        <dbReference type="ARBA" id="ARBA00022801"/>
    </source>
</evidence>
<dbReference type="EMBL" id="FUHW01000038">
    <property type="protein sequence ID" value="SJM69798.1"/>
    <property type="molecule type" value="Genomic_DNA"/>
</dbReference>
<evidence type="ECO:0000256" key="2">
    <source>
        <dbReference type="ARBA" id="ARBA00022723"/>
    </source>
</evidence>
<keyword evidence="2" id="KW-0479">Metal-binding</keyword>
<dbReference type="Gene3D" id="3.30.2010.10">
    <property type="entry name" value="Metalloproteases ('zincins'), catalytic domain"/>
    <property type="match status" value="1"/>
</dbReference>
<keyword evidence="5 6" id="KW-0482">Metalloprotease</keyword>
<feature type="transmembrane region" description="Helical" evidence="7">
    <location>
        <begin position="6"/>
        <end position="24"/>
    </location>
</feature>
<dbReference type="Pfam" id="PF01435">
    <property type="entry name" value="Peptidase_M48"/>
    <property type="match status" value="1"/>
</dbReference>
<dbReference type="GO" id="GO:0004222">
    <property type="term" value="F:metalloendopeptidase activity"/>
    <property type="evidence" value="ECO:0007669"/>
    <property type="project" value="InterPro"/>
</dbReference>
<dbReference type="RefSeq" id="WP_086999864.1">
    <property type="nucleotide sequence ID" value="NZ_FUHW01000038.1"/>
</dbReference>
<comment type="cofactor">
    <cofactor evidence="6">
        <name>Zn(2+)</name>
        <dbReference type="ChEBI" id="CHEBI:29105"/>
    </cofactor>
    <text evidence="6">Binds 1 zinc ion per subunit.</text>
</comment>
<keyword evidence="7" id="KW-1133">Transmembrane helix</keyword>
<keyword evidence="10" id="KW-1185">Reference proteome</keyword>
<protein>
    <submittedName>
        <fullName evidence="9">Peptidase M48, Ste24p</fullName>
    </submittedName>
</protein>
<dbReference type="GO" id="GO:0006508">
    <property type="term" value="P:proteolysis"/>
    <property type="evidence" value="ECO:0007669"/>
    <property type="project" value="UniProtKB-KW"/>
</dbReference>
<name>A0A1R4GNM8_9MICC</name>
<dbReference type="InterPro" id="IPR001915">
    <property type="entry name" value="Peptidase_M48"/>
</dbReference>
<keyword evidence="4 6" id="KW-0862">Zinc</keyword>
<keyword evidence="3 6" id="KW-0378">Hydrolase</keyword>
<organism evidence="9 10">
    <name type="scientific">Arthrobacter rhombi</name>
    <dbReference type="NCBI Taxonomy" id="71253"/>
    <lineage>
        <taxon>Bacteria</taxon>
        <taxon>Bacillati</taxon>
        <taxon>Actinomycetota</taxon>
        <taxon>Actinomycetes</taxon>
        <taxon>Micrococcales</taxon>
        <taxon>Micrococcaceae</taxon>
        <taxon>Arthrobacter</taxon>
    </lineage>
</organism>
<evidence type="ECO:0000313" key="10">
    <source>
        <dbReference type="Proteomes" id="UP000195913"/>
    </source>
</evidence>
<evidence type="ECO:0000256" key="1">
    <source>
        <dbReference type="ARBA" id="ARBA00022670"/>
    </source>
</evidence>
<evidence type="ECO:0000256" key="5">
    <source>
        <dbReference type="ARBA" id="ARBA00023049"/>
    </source>
</evidence>
<evidence type="ECO:0000256" key="7">
    <source>
        <dbReference type="SAM" id="Phobius"/>
    </source>
</evidence>
<sequence length="337" mass="35507">MLTASYLLLGLAIILAWPAPIVLSRAHWTSRSPFTALLLWQAIALAGGLSMIGAFLVWGLSPLGDNLLSALSGFRRIVLGEPGASLLTVVHVFALSTALLLGAHLIFTLLLTAYKVTRQRTRHRRLLALLSGPSSSIPGAVVVEHQAPVAYCLPGFNGSLTVLSRGLLDSLDEEGLRGVVAHERAHLDQRHDLLILAFESWNQALPWLPTSRLARLAVQELIEMLADDAALEQVSREDLLRSLVAVASGMAPATGGDVQTLLGEDAARARGAEAVAPAAGPGRAAAVPASQLSSLRLRRLLSPVEELPLAGRSAVMATAVLLVLVPTLALVAPGLLN</sequence>
<dbReference type="InterPro" id="IPR052173">
    <property type="entry name" value="Beta-lactam_resp_regulator"/>
</dbReference>
<evidence type="ECO:0000259" key="8">
    <source>
        <dbReference type="Pfam" id="PF01435"/>
    </source>
</evidence>
<feature type="transmembrane region" description="Helical" evidence="7">
    <location>
        <begin position="36"/>
        <end position="58"/>
    </location>
</feature>
<dbReference type="Proteomes" id="UP000195913">
    <property type="component" value="Unassembled WGS sequence"/>
</dbReference>
<keyword evidence="1 6" id="KW-0645">Protease</keyword>
<feature type="domain" description="Peptidase M48" evidence="8">
    <location>
        <begin position="134"/>
        <end position="199"/>
    </location>
</feature>
<dbReference type="GO" id="GO:0046872">
    <property type="term" value="F:metal ion binding"/>
    <property type="evidence" value="ECO:0007669"/>
    <property type="project" value="UniProtKB-KW"/>
</dbReference>
<comment type="similarity">
    <text evidence="6">Belongs to the peptidase M48 family.</text>
</comment>
<reference evidence="9 10" key="1">
    <citation type="submission" date="2017-02" db="EMBL/GenBank/DDBJ databases">
        <authorList>
            <person name="Peterson S.W."/>
        </authorList>
    </citation>
    <scope>NUCLEOTIDE SEQUENCE [LARGE SCALE GENOMIC DNA]</scope>
    <source>
        <strain evidence="9 10">B Ar 00.02</strain>
    </source>
</reference>
<keyword evidence="7" id="KW-0812">Transmembrane</keyword>
<feature type="transmembrane region" description="Helical" evidence="7">
    <location>
        <begin position="89"/>
        <end position="114"/>
    </location>
</feature>
<dbReference type="PANTHER" id="PTHR34978:SF3">
    <property type="entry name" value="SLR0241 PROTEIN"/>
    <property type="match status" value="1"/>
</dbReference>
<accession>A0A1R4GNM8</accession>
<feature type="transmembrane region" description="Helical" evidence="7">
    <location>
        <begin position="314"/>
        <end position="336"/>
    </location>
</feature>
<evidence type="ECO:0000256" key="4">
    <source>
        <dbReference type="ARBA" id="ARBA00022833"/>
    </source>
</evidence>
<dbReference type="PANTHER" id="PTHR34978">
    <property type="entry name" value="POSSIBLE SENSOR-TRANSDUCER PROTEIN BLAR"/>
    <property type="match status" value="1"/>
</dbReference>
<proteinExistence type="inferred from homology"/>
<evidence type="ECO:0000256" key="6">
    <source>
        <dbReference type="RuleBase" id="RU003983"/>
    </source>
</evidence>
<evidence type="ECO:0000313" key="9">
    <source>
        <dbReference type="EMBL" id="SJM69798.1"/>
    </source>
</evidence>
<keyword evidence="7" id="KW-0472">Membrane</keyword>